<dbReference type="SUPFAM" id="SSF50993">
    <property type="entry name" value="Peptidase/esterase 'gauge' domain"/>
    <property type="match status" value="1"/>
</dbReference>
<proteinExistence type="inferred from homology"/>
<keyword evidence="6" id="KW-0720">Serine protease</keyword>
<dbReference type="FunFam" id="3.40.50.1820:FF:000005">
    <property type="entry name" value="Prolyl endopeptidase"/>
    <property type="match status" value="1"/>
</dbReference>
<gene>
    <name evidence="9" type="ORF">GR206_18690</name>
</gene>
<dbReference type="InterPro" id="IPR001375">
    <property type="entry name" value="Peptidase_S9_cat"/>
</dbReference>
<dbReference type="InterPro" id="IPR023302">
    <property type="entry name" value="Pept_S9A_N"/>
</dbReference>
<dbReference type="InterPro" id="IPR029058">
    <property type="entry name" value="AB_hydrolase_fold"/>
</dbReference>
<keyword evidence="4" id="KW-0645">Protease</keyword>
<comment type="caution">
    <text evidence="9">The sequence shown here is derived from an EMBL/GenBank/DDBJ whole genome shotgun (WGS) entry which is preliminary data.</text>
</comment>
<dbReference type="PANTHER" id="PTHR42881:SF2">
    <property type="entry name" value="PROLYL ENDOPEPTIDASE"/>
    <property type="match status" value="1"/>
</dbReference>
<evidence type="ECO:0000256" key="3">
    <source>
        <dbReference type="ARBA" id="ARBA00011897"/>
    </source>
</evidence>
<dbReference type="Pfam" id="PF02897">
    <property type="entry name" value="Peptidase_S9_N"/>
    <property type="match status" value="1"/>
</dbReference>
<organism evidence="9 10">
    <name type="scientific">Rhizobium laguerreae</name>
    <dbReference type="NCBI Taxonomy" id="1076926"/>
    <lineage>
        <taxon>Bacteria</taxon>
        <taxon>Pseudomonadati</taxon>
        <taxon>Pseudomonadota</taxon>
        <taxon>Alphaproteobacteria</taxon>
        <taxon>Hyphomicrobiales</taxon>
        <taxon>Rhizobiaceae</taxon>
        <taxon>Rhizobium/Agrobacterium group</taxon>
        <taxon>Rhizobium</taxon>
    </lineage>
</organism>
<evidence type="ECO:0000259" key="7">
    <source>
        <dbReference type="Pfam" id="PF00326"/>
    </source>
</evidence>
<evidence type="ECO:0000256" key="2">
    <source>
        <dbReference type="ARBA" id="ARBA00005228"/>
    </source>
</evidence>
<dbReference type="PANTHER" id="PTHR42881">
    <property type="entry name" value="PROLYL ENDOPEPTIDASE"/>
    <property type="match status" value="1"/>
</dbReference>
<feature type="domain" description="Peptidase S9 prolyl oligopeptidase catalytic" evidence="7">
    <location>
        <begin position="514"/>
        <end position="721"/>
    </location>
</feature>
<dbReference type="Proteomes" id="UP000468864">
    <property type="component" value="Unassembled WGS sequence"/>
</dbReference>
<dbReference type="SUPFAM" id="SSF53474">
    <property type="entry name" value="alpha/beta-Hydrolases"/>
    <property type="match status" value="1"/>
</dbReference>
<dbReference type="InterPro" id="IPR002471">
    <property type="entry name" value="Pept_S9_AS"/>
</dbReference>
<evidence type="ECO:0000313" key="10">
    <source>
        <dbReference type="Proteomes" id="UP000468864"/>
    </source>
</evidence>
<evidence type="ECO:0000313" key="9">
    <source>
        <dbReference type="EMBL" id="NEH93024.1"/>
    </source>
</evidence>
<dbReference type="InterPro" id="IPR002470">
    <property type="entry name" value="Peptidase_S9A"/>
</dbReference>
<dbReference type="Pfam" id="PF00326">
    <property type="entry name" value="Peptidase_S9"/>
    <property type="match status" value="1"/>
</dbReference>
<dbReference type="EC" id="3.4.21.26" evidence="3"/>
<dbReference type="PRINTS" id="PR00862">
    <property type="entry name" value="PROLIGOPTASE"/>
</dbReference>
<sequence length="731" mass="80008">MVPMISRRRFGKAMCAFAIMAGTQRISVAGTSMAKENLPDPDTQPIGYPETKRDVVVETQFGVSVPDPYRWLEADPRTDTEVAAWIDTQQRFTAKYLANLPGREVLRRSLASTFDYVGVGIPQKSGDRYFFTRRAGEQDQPLLVTRDDAGRERILIDPARWSNDGTAAFVEWRASQDGARVAYAVQDGGSDWRTIRVLDVATGKVTSDVVQWARFTQIAWANDGSGFYYSGYPDPRPGVAAAAGLVNHTVYFHRIGTLQADDTVFFARPSKPVRLNSAGLTADGRYAIIYSTEDLVHADISVVDLEQGDRSPRMLIENAAERWSVIGNVGTKLLLMATKGAKRSKIVSMDLAATKSVFIDLVPEQDSHLTGAYIADDRILAIYFVDAKSEMRRFRLDGSPDGVVDLPGTGMVRAVFGELENREAFFVYASFNHPDTVYRYDVETGQRSVWVEPEIGADLTSITVEQRFLRSKDGTRVPMFIARRKGTVGPVPTLLTGYGAFGSSMPPGYSAMLTPWILQGGAVAFVNIRGGGEYGAAWHEAGRGLKKQNSFDDMIAAAEYLRVSKMAPPHGIAIYGDSAGGLMVGAVVNQRPDLFAAALPNVGVMDMLRFDKFTGGALWLGEYGNPAREADFRNLLSFSPYHNVRAGKPYPAILVTTANADDRVVPAHSFKYAAALQAAELGTRPRLLRIETRTGHGTGKPTTKVIEEAADMLAFAAHWTGLKVGGETKRP</sequence>
<feature type="domain" description="Peptidase S9A N-terminal" evidence="8">
    <location>
        <begin position="49"/>
        <end position="452"/>
    </location>
</feature>
<protein>
    <recommendedName>
        <fullName evidence="3">prolyl oligopeptidase</fullName>
        <ecNumber evidence="3">3.4.21.26</ecNumber>
    </recommendedName>
</protein>
<evidence type="ECO:0000256" key="4">
    <source>
        <dbReference type="ARBA" id="ARBA00022670"/>
    </source>
</evidence>
<keyword evidence="5" id="KW-0378">Hydrolase</keyword>
<dbReference type="GO" id="GO:0005829">
    <property type="term" value="C:cytosol"/>
    <property type="evidence" value="ECO:0007669"/>
    <property type="project" value="TreeGrafter"/>
</dbReference>
<dbReference type="GO" id="GO:0006508">
    <property type="term" value="P:proteolysis"/>
    <property type="evidence" value="ECO:0007669"/>
    <property type="project" value="UniProtKB-KW"/>
</dbReference>
<dbReference type="PROSITE" id="PS00708">
    <property type="entry name" value="PRO_ENDOPEP_SER"/>
    <property type="match status" value="1"/>
</dbReference>
<evidence type="ECO:0000256" key="1">
    <source>
        <dbReference type="ARBA" id="ARBA00001070"/>
    </source>
</evidence>
<dbReference type="Gene3D" id="3.40.50.1820">
    <property type="entry name" value="alpha/beta hydrolase"/>
    <property type="match status" value="1"/>
</dbReference>
<dbReference type="GO" id="GO:0004252">
    <property type="term" value="F:serine-type endopeptidase activity"/>
    <property type="evidence" value="ECO:0007669"/>
    <property type="project" value="UniProtKB-EC"/>
</dbReference>
<evidence type="ECO:0000256" key="6">
    <source>
        <dbReference type="ARBA" id="ARBA00022825"/>
    </source>
</evidence>
<reference evidence="9 10" key="1">
    <citation type="submission" date="2019-12" db="EMBL/GenBank/DDBJ databases">
        <title>Rhizobium genotypes associated with high levels of biological nitrogen fixation by grain legumes in a temperate-maritime cropping system.</title>
        <authorList>
            <person name="Maluk M."/>
            <person name="Francesc Ferrando Molina F."/>
            <person name="Lopez Del Egido L."/>
            <person name="Lafos M."/>
            <person name="Langarica-Fuentes A."/>
            <person name="Gebre Yohannes G."/>
            <person name="Young M.W."/>
            <person name="Martin P."/>
            <person name="Gantlett R."/>
            <person name="Kenicer G."/>
            <person name="Hawes C."/>
            <person name="Begg G.S."/>
            <person name="Quilliam R.S."/>
            <person name="Squire G.R."/>
            <person name="Poole P.S."/>
            <person name="Young P.W."/>
            <person name="Iannetta P.M."/>
            <person name="James E.K."/>
        </authorList>
    </citation>
    <scope>NUCLEOTIDE SEQUENCE [LARGE SCALE GENOMIC DNA]</scope>
    <source>
        <strain evidence="9 10">JHI2449</strain>
    </source>
</reference>
<comment type="similarity">
    <text evidence="2">Belongs to the peptidase S9A family.</text>
</comment>
<comment type="catalytic activity">
    <reaction evidence="1">
        <text>Hydrolysis of Pro-|-Xaa &gt;&gt; Ala-|-Xaa in oligopeptides.</text>
        <dbReference type="EC" id="3.4.21.26"/>
    </reaction>
</comment>
<dbReference type="InterPro" id="IPR051167">
    <property type="entry name" value="Prolyl_oligopep/macrocyclase"/>
</dbReference>
<dbReference type="EMBL" id="WUEP01000013">
    <property type="protein sequence ID" value="NEH93024.1"/>
    <property type="molecule type" value="Genomic_DNA"/>
</dbReference>
<dbReference type="GO" id="GO:0070012">
    <property type="term" value="F:oligopeptidase activity"/>
    <property type="evidence" value="ECO:0007669"/>
    <property type="project" value="TreeGrafter"/>
</dbReference>
<evidence type="ECO:0000256" key="5">
    <source>
        <dbReference type="ARBA" id="ARBA00022801"/>
    </source>
</evidence>
<evidence type="ECO:0000259" key="8">
    <source>
        <dbReference type="Pfam" id="PF02897"/>
    </source>
</evidence>
<dbReference type="Gene3D" id="2.130.10.120">
    <property type="entry name" value="Prolyl oligopeptidase, N-terminal domain"/>
    <property type="match status" value="1"/>
</dbReference>
<name>A0A6N9ZHN9_9HYPH</name>
<dbReference type="AlphaFoldDB" id="A0A6N9ZHN9"/>
<accession>A0A6N9ZHN9</accession>